<keyword evidence="4 11" id="KW-0732">Signal</keyword>
<protein>
    <submittedName>
        <fullName evidence="13">Plastocyanin-like domain protein</fullName>
    </submittedName>
</protein>
<feature type="region of interest" description="Disordered" evidence="10">
    <location>
        <begin position="132"/>
        <end position="267"/>
    </location>
</feature>
<dbReference type="FunFam" id="2.60.40.420:FF:000010">
    <property type="entry name" value="Early nodulin-like protein 1"/>
    <property type="match status" value="1"/>
</dbReference>
<dbReference type="HOGENOM" id="CLU_058719_0_0_1"/>
<feature type="compositionally biased region" description="Pro residues" evidence="10">
    <location>
        <begin position="204"/>
        <end position="222"/>
    </location>
</feature>
<organism evidence="13 15">
    <name type="scientific">Medicago truncatula</name>
    <name type="common">Barrel medic</name>
    <name type="synonym">Medicago tribuloides</name>
    <dbReference type="NCBI Taxonomy" id="3880"/>
    <lineage>
        <taxon>Eukaryota</taxon>
        <taxon>Viridiplantae</taxon>
        <taxon>Streptophyta</taxon>
        <taxon>Embryophyta</taxon>
        <taxon>Tracheophyta</taxon>
        <taxon>Spermatophyta</taxon>
        <taxon>Magnoliopsida</taxon>
        <taxon>eudicotyledons</taxon>
        <taxon>Gunneridae</taxon>
        <taxon>Pentapetalae</taxon>
        <taxon>rosids</taxon>
        <taxon>fabids</taxon>
        <taxon>Fabales</taxon>
        <taxon>Fabaceae</taxon>
        <taxon>Papilionoideae</taxon>
        <taxon>50 kb inversion clade</taxon>
        <taxon>NPAAA clade</taxon>
        <taxon>Hologalegina</taxon>
        <taxon>IRL clade</taxon>
        <taxon>Trifolieae</taxon>
        <taxon>Medicago</taxon>
    </lineage>
</organism>
<dbReference type="PaxDb" id="3880-AET04858"/>
<evidence type="ECO:0000256" key="3">
    <source>
        <dbReference type="ARBA" id="ARBA00022622"/>
    </source>
</evidence>
<evidence type="ECO:0000313" key="13">
    <source>
        <dbReference type="EMBL" id="AET04858.1"/>
    </source>
</evidence>
<dbReference type="EnsemblPlants" id="AET04858">
    <property type="protein sequence ID" value="AET04858"/>
    <property type="gene ID" value="MTR_8g094990"/>
</dbReference>
<comment type="subcellular location">
    <subcellularLocation>
        <location evidence="1">Cell membrane</location>
        <topology evidence="1">Lipid-anchor</topology>
        <topology evidence="1">GPI-anchor</topology>
    </subcellularLocation>
</comment>
<accession>G7LFR4</accession>
<reference evidence="13 15" key="2">
    <citation type="journal article" date="2014" name="BMC Genomics">
        <title>An improved genome release (version Mt4.0) for the model legume Medicago truncatula.</title>
        <authorList>
            <person name="Tang H."/>
            <person name="Krishnakumar V."/>
            <person name="Bidwell S."/>
            <person name="Rosen B."/>
            <person name="Chan A."/>
            <person name="Zhou S."/>
            <person name="Gentzbittel L."/>
            <person name="Childs K.L."/>
            <person name="Yandell M."/>
            <person name="Gundlach H."/>
            <person name="Mayer K.F."/>
            <person name="Schwartz D.C."/>
            <person name="Town C.D."/>
        </authorList>
    </citation>
    <scope>GENOME REANNOTATION</scope>
    <source>
        <strain evidence="14 15">cv. Jemalong A17</strain>
    </source>
</reference>
<keyword evidence="5" id="KW-0472">Membrane</keyword>
<evidence type="ECO:0000256" key="9">
    <source>
        <dbReference type="ARBA" id="ARBA00035011"/>
    </source>
</evidence>
<evidence type="ECO:0000256" key="2">
    <source>
        <dbReference type="ARBA" id="ARBA00022475"/>
    </source>
</evidence>
<name>G7LFR4_MEDTR</name>
<dbReference type="OMA" id="KYNNGSD"/>
<evidence type="ECO:0000256" key="5">
    <source>
        <dbReference type="ARBA" id="ARBA00023136"/>
    </source>
</evidence>
<keyword evidence="3" id="KW-0336">GPI-anchor</keyword>
<evidence type="ECO:0000256" key="1">
    <source>
        <dbReference type="ARBA" id="ARBA00004609"/>
    </source>
</evidence>
<gene>
    <name evidence="13" type="ordered locus">MTR_8g094990</name>
</gene>
<dbReference type="Pfam" id="PF02298">
    <property type="entry name" value="Cu_bind_like"/>
    <property type="match status" value="1"/>
</dbReference>
<dbReference type="CDD" id="cd11019">
    <property type="entry name" value="OsENODL1_like"/>
    <property type="match status" value="1"/>
</dbReference>
<dbReference type="InterPro" id="IPR003245">
    <property type="entry name" value="Phytocyanin_dom"/>
</dbReference>
<reference evidence="13 15" key="1">
    <citation type="journal article" date="2011" name="Nature">
        <title>The Medicago genome provides insight into the evolution of rhizobial symbioses.</title>
        <authorList>
            <person name="Young N.D."/>
            <person name="Debelle F."/>
            <person name="Oldroyd G.E."/>
            <person name="Geurts R."/>
            <person name="Cannon S.B."/>
            <person name="Udvardi M.K."/>
            <person name="Benedito V.A."/>
            <person name="Mayer K.F."/>
            <person name="Gouzy J."/>
            <person name="Schoof H."/>
            <person name="Van de Peer Y."/>
            <person name="Proost S."/>
            <person name="Cook D.R."/>
            <person name="Meyers B.C."/>
            <person name="Spannagl M."/>
            <person name="Cheung F."/>
            <person name="De Mita S."/>
            <person name="Krishnakumar V."/>
            <person name="Gundlach H."/>
            <person name="Zhou S."/>
            <person name="Mudge J."/>
            <person name="Bharti A.K."/>
            <person name="Murray J.D."/>
            <person name="Naoumkina M.A."/>
            <person name="Rosen B."/>
            <person name="Silverstein K.A."/>
            <person name="Tang H."/>
            <person name="Rombauts S."/>
            <person name="Zhao P.X."/>
            <person name="Zhou P."/>
            <person name="Barbe V."/>
            <person name="Bardou P."/>
            <person name="Bechner M."/>
            <person name="Bellec A."/>
            <person name="Berger A."/>
            <person name="Berges H."/>
            <person name="Bidwell S."/>
            <person name="Bisseling T."/>
            <person name="Choisne N."/>
            <person name="Couloux A."/>
            <person name="Denny R."/>
            <person name="Deshpande S."/>
            <person name="Dai X."/>
            <person name="Doyle J.J."/>
            <person name="Dudez A.M."/>
            <person name="Farmer A.D."/>
            <person name="Fouteau S."/>
            <person name="Franken C."/>
            <person name="Gibelin C."/>
            <person name="Gish J."/>
            <person name="Goldstein S."/>
            <person name="Gonzalez A.J."/>
            <person name="Green P.J."/>
            <person name="Hallab A."/>
            <person name="Hartog M."/>
            <person name="Hua A."/>
            <person name="Humphray S.J."/>
            <person name="Jeong D.H."/>
            <person name="Jing Y."/>
            <person name="Jocker A."/>
            <person name="Kenton S.M."/>
            <person name="Kim D.J."/>
            <person name="Klee K."/>
            <person name="Lai H."/>
            <person name="Lang C."/>
            <person name="Lin S."/>
            <person name="Macmil S.L."/>
            <person name="Magdelenat G."/>
            <person name="Matthews L."/>
            <person name="McCorrison J."/>
            <person name="Monaghan E.L."/>
            <person name="Mun J.H."/>
            <person name="Najar F.Z."/>
            <person name="Nicholson C."/>
            <person name="Noirot C."/>
            <person name="O'Bleness M."/>
            <person name="Paule C.R."/>
            <person name="Poulain J."/>
            <person name="Prion F."/>
            <person name="Qin B."/>
            <person name="Qu C."/>
            <person name="Retzel E.F."/>
            <person name="Riddle C."/>
            <person name="Sallet E."/>
            <person name="Samain S."/>
            <person name="Samson N."/>
            <person name="Sanders I."/>
            <person name="Saurat O."/>
            <person name="Scarpelli C."/>
            <person name="Schiex T."/>
            <person name="Segurens B."/>
            <person name="Severin A.J."/>
            <person name="Sherrier D.J."/>
            <person name="Shi R."/>
            <person name="Sims S."/>
            <person name="Singer S.R."/>
            <person name="Sinharoy S."/>
            <person name="Sterck L."/>
            <person name="Viollet A."/>
            <person name="Wang B.B."/>
            <person name="Wang K."/>
            <person name="Wang M."/>
            <person name="Wang X."/>
            <person name="Warfsmann J."/>
            <person name="Weissenbach J."/>
            <person name="White D.D."/>
            <person name="White J.D."/>
            <person name="Wiley G.B."/>
            <person name="Wincker P."/>
            <person name="Xing Y."/>
            <person name="Yang L."/>
            <person name="Yao Z."/>
            <person name="Ying F."/>
            <person name="Zhai J."/>
            <person name="Zhou L."/>
            <person name="Zuber A."/>
            <person name="Denarie J."/>
            <person name="Dixon R.A."/>
            <person name="May G.D."/>
            <person name="Schwartz D.C."/>
            <person name="Rogers J."/>
            <person name="Quetier F."/>
            <person name="Town C.D."/>
            <person name="Roe B.A."/>
        </authorList>
    </citation>
    <scope>NUCLEOTIDE SEQUENCE [LARGE SCALE GENOMIC DNA]</scope>
    <source>
        <strain evidence="13">A17</strain>
        <strain evidence="14 15">cv. Jemalong A17</strain>
    </source>
</reference>
<dbReference type="InterPro" id="IPR041846">
    <property type="entry name" value="ENL_dom"/>
</dbReference>
<reference evidence="14" key="3">
    <citation type="submission" date="2015-04" db="UniProtKB">
        <authorList>
            <consortium name="EnsemblPlants"/>
        </authorList>
    </citation>
    <scope>IDENTIFICATION</scope>
    <source>
        <strain evidence="14">cv. Jemalong A17</strain>
    </source>
</reference>
<feature type="domain" description="Phytocyanin" evidence="12">
    <location>
        <begin position="23"/>
        <end position="125"/>
    </location>
</feature>
<dbReference type="eggNOG" id="ENOG502RZ81">
    <property type="taxonomic scope" value="Eukaryota"/>
</dbReference>
<dbReference type="InterPro" id="IPR039391">
    <property type="entry name" value="Phytocyanin-like"/>
</dbReference>
<dbReference type="PANTHER" id="PTHR33021:SF185">
    <property type="entry name" value="EARLY NODULIN-LIKE PROTEIN 3-RELATED"/>
    <property type="match status" value="1"/>
</dbReference>
<dbReference type="AlphaFoldDB" id="G7LFR4"/>
<evidence type="ECO:0000259" key="12">
    <source>
        <dbReference type="PROSITE" id="PS51485"/>
    </source>
</evidence>
<feature type="chain" id="PRO_5014574247" evidence="11">
    <location>
        <begin position="23"/>
        <end position="277"/>
    </location>
</feature>
<evidence type="ECO:0000313" key="15">
    <source>
        <dbReference type="Proteomes" id="UP000002051"/>
    </source>
</evidence>
<evidence type="ECO:0000313" key="14">
    <source>
        <dbReference type="EnsemblPlants" id="AET04858"/>
    </source>
</evidence>
<sequence length="277" mass="30432">MMRYGFVLIVSMLVLSTSLSSAYKFNVGGNHGWAVKSSRHYYNNWATRTRFRINDILFFKYNNGFDSVLVVNKHDYDSCNIKNPIHKMSDGDSTYKFDKVSLFYFISGNLVNCQNGQKLKVVVYSPRHHHGPSLSPAVAPVHSPSSSPSWNSPAQPPARNAPSPNVAPTHSTTQPPVWNAPSPSAAPARSPTQPPTWNASSPSATPPRSPTQPPTWNAPPPSDIIWTAPARSPVQPPAWNAPTQLPRNSPSPDNESSSNEDDDDDTFNILSICNNIE</sequence>
<evidence type="ECO:0000256" key="8">
    <source>
        <dbReference type="ARBA" id="ARBA00023288"/>
    </source>
</evidence>
<keyword evidence="7" id="KW-0325">Glycoprotein</keyword>
<comment type="similarity">
    <text evidence="9">Belongs to the early nodulin-like (ENODL) family.</text>
</comment>
<dbReference type="InterPro" id="IPR008972">
    <property type="entry name" value="Cupredoxin"/>
</dbReference>
<keyword evidence="6" id="KW-1015">Disulfide bond</keyword>
<evidence type="ECO:0000256" key="6">
    <source>
        <dbReference type="ARBA" id="ARBA00023157"/>
    </source>
</evidence>
<keyword evidence="15" id="KW-1185">Reference proteome</keyword>
<evidence type="ECO:0000256" key="7">
    <source>
        <dbReference type="ARBA" id="ARBA00023180"/>
    </source>
</evidence>
<feature type="compositionally biased region" description="Low complexity" evidence="10">
    <location>
        <begin position="175"/>
        <end position="191"/>
    </location>
</feature>
<feature type="compositionally biased region" description="Low complexity" evidence="10">
    <location>
        <begin position="132"/>
        <end position="153"/>
    </location>
</feature>
<evidence type="ECO:0000256" key="4">
    <source>
        <dbReference type="ARBA" id="ARBA00022729"/>
    </source>
</evidence>
<dbReference type="GO" id="GO:0005886">
    <property type="term" value="C:plasma membrane"/>
    <property type="evidence" value="ECO:0000318"/>
    <property type="project" value="GO_Central"/>
</dbReference>
<keyword evidence="8" id="KW-0449">Lipoprotein</keyword>
<dbReference type="PANTHER" id="PTHR33021">
    <property type="entry name" value="BLUE COPPER PROTEIN"/>
    <property type="match status" value="1"/>
</dbReference>
<dbReference type="GO" id="GO:0098552">
    <property type="term" value="C:side of membrane"/>
    <property type="evidence" value="ECO:0007669"/>
    <property type="project" value="UniProtKB-KW"/>
</dbReference>
<feature type="compositionally biased region" description="Polar residues" evidence="10">
    <location>
        <begin position="162"/>
        <end position="174"/>
    </location>
</feature>
<dbReference type="Proteomes" id="UP000002051">
    <property type="component" value="Chromosome 8"/>
</dbReference>
<dbReference type="GO" id="GO:0009055">
    <property type="term" value="F:electron transfer activity"/>
    <property type="evidence" value="ECO:0007669"/>
    <property type="project" value="InterPro"/>
</dbReference>
<dbReference type="EMBL" id="CM001224">
    <property type="protein sequence ID" value="AET04858.1"/>
    <property type="molecule type" value="Genomic_DNA"/>
</dbReference>
<feature type="compositionally biased region" description="Low complexity" evidence="10">
    <location>
        <begin position="248"/>
        <end position="257"/>
    </location>
</feature>
<dbReference type="Gene3D" id="2.60.40.420">
    <property type="entry name" value="Cupredoxins - blue copper proteins"/>
    <property type="match status" value="1"/>
</dbReference>
<dbReference type="SUPFAM" id="SSF49503">
    <property type="entry name" value="Cupredoxins"/>
    <property type="match status" value="1"/>
</dbReference>
<feature type="signal peptide" evidence="11">
    <location>
        <begin position="1"/>
        <end position="22"/>
    </location>
</feature>
<keyword evidence="2" id="KW-1003">Cell membrane</keyword>
<evidence type="ECO:0000256" key="11">
    <source>
        <dbReference type="SAM" id="SignalP"/>
    </source>
</evidence>
<evidence type="ECO:0000256" key="10">
    <source>
        <dbReference type="SAM" id="MobiDB-lite"/>
    </source>
</evidence>
<dbReference type="PROSITE" id="PS51485">
    <property type="entry name" value="PHYTOCYANIN"/>
    <property type="match status" value="1"/>
</dbReference>
<proteinExistence type="inferred from homology"/>